<protein>
    <submittedName>
        <fullName evidence="1">Uncharacterized protein</fullName>
    </submittedName>
</protein>
<sequence>MASNNSTTPLDFFNENRQLKTFTIGIILLIIS</sequence>
<organism evidence="1 2">
    <name type="scientific">Rotaria magnacalcarata</name>
    <dbReference type="NCBI Taxonomy" id="392030"/>
    <lineage>
        <taxon>Eukaryota</taxon>
        <taxon>Metazoa</taxon>
        <taxon>Spiralia</taxon>
        <taxon>Gnathifera</taxon>
        <taxon>Rotifera</taxon>
        <taxon>Eurotatoria</taxon>
        <taxon>Bdelloidea</taxon>
        <taxon>Philodinida</taxon>
        <taxon>Philodinidae</taxon>
        <taxon>Rotaria</taxon>
    </lineage>
</organism>
<feature type="non-terminal residue" evidence="1">
    <location>
        <position position="32"/>
    </location>
</feature>
<dbReference type="Proteomes" id="UP000681720">
    <property type="component" value="Unassembled WGS sequence"/>
</dbReference>
<dbReference type="AlphaFoldDB" id="A0A8S3HFZ8"/>
<name>A0A8S3HFZ8_9BILA</name>
<gene>
    <name evidence="1" type="ORF">GIL414_LOCUS69845</name>
</gene>
<evidence type="ECO:0000313" key="2">
    <source>
        <dbReference type="Proteomes" id="UP000681720"/>
    </source>
</evidence>
<reference evidence="1" key="1">
    <citation type="submission" date="2021-02" db="EMBL/GenBank/DDBJ databases">
        <authorList>
            <person name="Nowell W R."/>
        </authorList>
    </citation>
    <scope>NUCLEOTIDE SEQUENCE</scope>
</reference>
<dbReference type="EMBL" id="CAJOBJ010330980">
    <property type="protein sequence ID" value="CAF5182595.1"/>
    <property type="molecule type" value="Genomic_DNA"/>
</dbReference>
<accession>A0A8S3HFZ8</accession>
<evidence type="ECO:0000313" key="1">
    <source>
        <dbReference type="EMBL" id="CAF5182595.1"/>
    </source>
</evidence>
<proteinExistence type="predicted"/>
<comment type="caution">
    <text evidence="1">The sequence shown here is derived from an EMBL/GenBank/DDBJ whole genome shotgun (WGS) entry which is preliminary data.</text>
</comment>